<evidence type="ECO:0000313" key="2">
    <source>
        <dbReference type="Proteomes" id="UP000181901"/>
    </source>
</evidence>
<dbReference type="AlphaFoldDB" id="A0A1J5N5Q6"/>
<accession>A0A1J5N5Q6</accession>
<evidence type="ECO:0000313" key="1">
    <source>
        <dbReference type="EMBL" id="OIQ50160.1"/>
    </source>
</evidence>
<sequence>MADWMADPGNNSLGPDLMLPAFDAPLLGCAAGDDPLFDFLRQDIGPDFYWTPARAFAQAFPENAPSGADLSVVSWVLPQTEHTRKAHGQNKEMPSVEWSRARHYGEKVNEALRRFVVGLFAEQGVDACAPALLPKWTRAESPRYGFASTWSERHTAHVCGLGTFGLSDGLITPRGKAIRVGSVVVRAHLTPTPRPYTRHNEWCLFHAGGKCRACMKRCPAGAITENGHDKVKCKTYIRSVTAPHVEANQLGFRVNSCGLCQVRVPCESRNPTVKRGG</sequence>
<dbReference type="PANTHER" id="PTHR42827">
    <property type="entry name" value="IRON-SULFUR CLUSTER-BINDING PROTEIN-RELATED"/>
    <property type="match status" value="1"/>
</dbReference>
<gene>
    <name evidence="1" type="primary">queG_2</name>
    <name evidence="1" type="ORF">BerOc1_02090</name>
</gene>
<organism evidence="1 2">
    <name type="scientific">Pseudodesulfovibrio hydrargyri</name>
    <dbReference type="NCBI Taxonomy" id="2125990"/>
    <lineage>
        <taxon>Bacteria</taxon>
        <taxon>Pseudomonadati</taxon>
        <taxon>Thermodesulfobacteriota</taxon>
        <taxon>Desulfovibrionia</taxon>
        <taxon>Desulfovibrionales</taxon>
        <taxon>Desulfovibrionaceae</taxon>
    </lineage>
</organism>
<dbReference type="EMBL" id="LKAQ01000004">
    <property type="protein sequence ID" value="OIQ50160.1"/>
    <property type="molecule type" value="Genomic_DNA"/>
</dbReference>
<keyword evidence="2" id="KW-1185">Reference proteome</keyword>
<reference evidence="1 2" key="1">
    <citation type="submission" date="2015-09" db="EMBL/GenBank/DDBJ databases">
        <title>Genome of Desulfovibrio dechloracetivorans BerOc1, a mercury methylating strain isolated from highly hydrocarbons and metals contaminated coastal sediments.</title>
        <authorList>
            <person name="Goni Urriza M."/>
            <person name="Gassie C."/>
            <person name="Bouchez O."/>
            <person name="Klopp C."/>
            <person name="Ranchou-Peyruse A."/>
            <person name="Remy G."/>
        </authorList>
    </citation>
    <scope>NUCLEOTIDE SEQUENCE [LARGE SCALE GENOMIC DNA]</scope>
    <source>
        <strain evidence="1 2">BerOc1</strain>
    </source>
</reference>
<protein>
    <submittedName>
        <fullName evidence="1">Epoxyqueuosine reductase</fullName>
    </submittedName>
</protein>
<dbReference type="PANTHER" id="PTHR42827:SF1">
    <property type="entry name" value="IRON-SULFUR CLUSTER-BINDING PROTEIN"/>
    <property type="match status" value="1"/>
</dbReference>
<dbReference type="Proteomes" id="UP000181901">
    <property type="component" value="Unassembled WGS sequence"/>
</dbReference>
<name>A0A1J5N5Q6_9BACT</name>
<proteinExistence type="predicted"/>
<comment type="caution">
    <text evidence="1">The sequence shown here is derived from an EMBL/GenBank/DDBJ whole genome shotgun (WGS) entry which is preliminary data.</text>
</comment>